<feature type="compositionally biased region" description="Pro residues" evidence="1">
    <location>
        <begin position="79"/>
        <end position="89"/>
    </location>
</feature>
<keyword evidence="4" id="KW-1185">Reference proteome</keyword>
<feature type="region of interest" description="Disordered" evidence="1">
    <location>
        <begin position="68"/>
        <end position="124"/>
    </location>
</feature>
<proteinExistence type="predicted"/>
<sequence>MLKDAYCGELRRADEGRRVTLAGWVHRRRDHGGLIFIDLRDTSGIVQVVFNPDTPEAHAVAHRARTEWVLQSKARSPSAAPPPSTPTSPPARSKSSPPPAPSSPRPRRRPSTSTNPPRSTSTSA</sequence>
<feature type="compositionally biased region" description="Low complexity" evidence="1">
    <location>
        <begin position="111"/>
        <end position="124"/>
    </location>
</feature>
<dbReference type="InterPro" id="IPR004365">
    <property type="entry name" value="NA-bd_OB_tRNA"/>
</dbReference>
<dbReference type="EMBL" id="CP115149">
    <property type="protein sequence ID" value="WBL36487.1"/>
    <property type="molecule type" value="Genomic_DNA"/>
</dbReference>
<dbReference type="InterPro" id="IPR012340">
    <property type="entry name" value="NA-bd_OB-fold"/>
</dbReference>
<reference evidence="3 4" key="1">
    <citation type="journal article" date="2023" name="ISME J.">
        <title>Thermophilic Dehalococcoidia with unusual traits shed light on an unexpected past.</title>
        <authorList>
            <person name="Palmer M."/>
            <person name="Covington J.K."/>
            <person name="Zhou E.M."/>
            <person name="Thomas S.C."/>
            <person name="Habib N."/>
            <person name="Seymour C.O."/>
            <person name="Lai D."/>
            <person name="Johnston J."/>
            <person name="Hashimi A."/>
            <person name="Jiao J.Y."/>
            <person name="Muok A.R."/>
            <person name="Liu L."/>
            <person name="Xian W.D."/>
            <person name="Zhi X.Y."/>
            <person name="Li M.M."/>
            <person name="Silva L.P."/>
            <person name="Bowen B.P."/>
            <person name="Louie K."/>
            <person name="Briegel A."/>
            <person name="Pett-Ridge J."/>
            <person name="Weber P.K."/>
            <person name="Tocheva E.I."/>
            <person name="Woyke T."/>
            <person name="Northen T.R."/>
            <person name="Mayali X."/>
            <person name="Li W.J."/>
            <person name="Hedlund B.P."/>
        </authorList>
    </citation>
    <scope>NUCLEOTIDE SEQUENCE [LARGE SCALE GENOMIC DNA]</scope>
    <source>
        <strain evidence="3 4">YIM 72310</strain>
    </source>
</reference>
<organism evidence="3 4">
    <name type="scientific">Tepidiforma flava</name>
    <dbReference type="NCBI Taxonomy" id="3004094"/>
    <lineage>
        <taxon>Bacteria</taxon>
        <taxon>Bacillati</taxon>
        <taxon>Chloroflexota</taxon>
        <taxon>Tepidiformia</taxon>
        <taxon>Tepidiformales</taxon>
        <taxon>Tepidiformaceae</taxon>
        <taxon>Tepidiforma</taxon>
    </lineage>
</organism>
<evidence type="ECO:0000313" key="3">
    <source>
        <dbReference type="EMBL" id="WBL36487.1"/>
    </source>
</evidence>
<evidence type="ECO:0000256" key="1">
    <source>
        <dbReference type="SAM" id="MobiDB-lite"/>
    </source>
</evidence>
<accession>A0ABY7M7I5</accession>
<evidence type="ECO:0000259" key="2">
    <source>
        <dbReference type="Pfam" id="PF01336"/>
    </source>
</evidence>
<protein>
    <submittedName>
        <fullName evidence="3">OB-fold nucleic acid binding domain-containing protein</fullName>
    </submittedName>
</protein>
<dbReference type="SUPFAM" id="SSF50249">
    <property type="entry name" value="Nucleic acid-binding proteins"/>
    <property type="match status" value="1"/>
</dbReference>
<dbReference type="Proteomes" id="UP001212803">
    <property type="component" value="Chromosome"/>
</dbReference>
<dbReference type="Gene3D" id="2.40.50.140">
    <property type="entry name" value="Nucleic acid-binding proteins"/>
    <property type="match status" value="1"/>
</dbReference>
<gene>
    <name evidence="3" type="ORF">O0235_02675</name>
</gene>
<dbReference type="Pfam" id="PF01336">
    <property type="entry name" value="tRNA_anti-codon"/>
    <property type="match status" value="1"/>
</dbReference>
<name>A0ABY7M7I5_9CHLR</name>
<evidence type="ECO:0000313" key="4">
    <source>
        <dbReference type="Proteomes" id="UP001212803"/>
    </source>
</evidence>
<feature type="domain" description="OB" evidence="2">
    <location>
        <begin position="19"/>
        <end position="70"/>
    </location>
</feature>